<feature type="chain" id="PRO_5040485910" evidence="2">
    <location>
        <begin position="22"/>
        <end position="265"/>
    </location>
</feature>
<sequence>MLSKSFATPILLLVLTSSANAQAIVVPALGVNGSPGMGDVQHPSADKPCGNVTISQDLDYSTPVAADASGNFSPSITNFVPNPDGSRSITTVLVDASGIGKNFVAAQMVVNGDADPTNDATQQVTVKLPAGTSCTGGAEKNLCLASFTTTAGYGNCVVVSQAVYAAGLKTQRADIRSGLSGEGRGMKRSASTGGEEAETSAAKDKKVDKVKKDKKKDKGDNTADKRDKAAQEHRKGHKAHKPEQFQRITGKRIWYSRFSRLHKPA</sequence>
<comment type="caution">
    <text evidence="3">The sequence shown here is derived from an EMBL/GenBank/DDBJ whole genome shotgun (WGS) entry which is preliminary data.</text>
</comment>
<evidence type="ECO:0000313" key="4">
    <source>
        <dbReference type="Proteomes" id="UP000759537"/>
    </source>
</evidence>
<evidence type="ECO:0000256" key="1">
    <source>
        <dbReference type="SAM" id="MobiDB-lite"/>
    </source>
</evidence>
<feature type="compositionally biased region" description="Basic and acidic residues" evidence="1">
    <location>
        <begin position="201"/>
        <end position="233"/>
    </location>
</feature>
<dbReference type="EMBL" id="WHVB01000004">
    <property type="protein sequence ID" value="KAF8483869.1"/>
    <property type="molecule type" value="Genomic_DNA"/>
</dbReference>
<evidence type="ECO:0000256" key="2">
    <source>
        <dbReference type="SAM" id="SignalP"/>
    </source>
</evidence>
<protein>
    <submittedName>
        <fullName evidence="3">Uncharacterized protein</fullName>
    </submittedName>
</protein>
<accession>A0A9P5N1H8</accession>
<proteinExistence type="predicted"/>
<reference evidence="3" key="1">
    <citation type="submission" date="2019-10" db="EMBL/GenBank/DDBJ databases">
        <authorList>
            <consortium name="DOE Joint Genome Institute"/>
            <person name="Kuo A."/>
            <person name="Miyauchi S."/>
            <person name="Kiss E."/>
            <person name="Drula E."/>
            <person name="Kohler A."/>
            <person name="Sanchez-Garcia M."/>
            <person name="Andreopoulos B."/>
            <person name="Barry K.W."/>
            <person name="Bonito G."/>
            <person name="Buee M."/>
            <person name="Carver A."/>
            <person name="Chen C."/>
            <person name="Cichocki N."/>
            <person name="Clum A."/>
            <person name="Culley D."/>
            <person name="Crous P.W."/>
            <person name="Fauchery L."/>
            <person name="Girlanda M."/>
            <person name="Hayes R."/>
            <person name="Keri Z."/>
            <person name="LaButti K."/>
            <person name="Lipzen A."/>
            <person name="Lombard V."/>
            <person name="Magnuson J."/>
            <person name="Maillard F."/>
            <person name="Morin E."/>
            <person name="Murat C."/>
            <person name="Nolan M."/>
            <person name="Ohm R."/>
            <person name="Pangilinan J."/>
            <person name="Pereira M."/>
            <person name="Perotto S."/>
            <person name="Peter M."/>
            <person name="Riley R."/>
            <person name="Sitrit Y."/>
            <person name="Stielow B."/>
            <person name="Szollosi G."/>
            <person name="Zifcakova L."/>
            <person name="Stursova M."/>
            <person name="Spatafora J.W."/>
            <person name="Tedersoo L."/>
            <person name="Vaario L.-M."/>
            <person name="Yamada A."/>
            <person name="Yan M."/>
            <person name="Wang P."/>
            <person name="Xu J."/>
            <person name="Bruns T."/>
            <person name="Baldrian P."/>
            <person name="Vilgalys R."/>
            <person name="Henrissat B."/>
            <person name="Grigoriev I.V."/>
            <person name="Hibbett D."/>
            <person name="Nagy L.G."/>
            <person name="Martin F.M."/>
        </authorList>
    </citation>
    <scope>NUCLEOTIDE SEQUENCE</scope>
    <source>
        <strain evidence="3">Prilba</strain>
    </source>
</reference>
<name>A0A9P5N1H8_9AGAM</name>
<dbReference type="AlphaFoldDB" id="A0A9P5N1H8"/>
<keyword evidence="2" id="KW-0732">Signal</keyword>
<organism evidence="3 4">
    <name type="scientific">Russula ochroleuca</name>
    <dbReference type="NCBI Taxonomy" id="152965"/>
    <lineage>
        <taxon>Eukaryota</taxon>
        <taxon>Fungi</taxon>
        <taxon>Dikarya</taxon>
        <taxon>Basidiomycota</taxon>
        <taxon>Agaricomycotina</taxon>
        <taxon>Agaricomycetes</taxon>
        <taxon>Russulales</taxon>
        <taxon>Russulaceae</taxon>
        <taxon>Russula</taxon>
    </lineage>
</organism>
<reference evidence="3" key="2">
    <citation type="journal article" date="2020" name="Nat. Commun.">
        <title>Large-scale genome sequencing of mycorrhizal fungi provides insights into the early evolution of symbiotic traits.</title>
        <authorList>
            <person name="Miyauchi S."/>
            <person name="Kiss E."/>
            <person name="Kuo A."/>
            <person name="Drula E."/>
            <person name="Kohler A."/>
            <person name="Sanchez-Garcia M."/>
            <person name="Morin E."/>
            <person name="Andreopoulos B."/>
            <person name="Barry K.W."/>
            <person name="Bonito G."/>
            <person name="Buee M."/>
            <person name="Carver A."/>
            <person name="Chen C."/>
            <person name="Cichocki N."/>
            <person name="Clum A."/>
            <person name="Culley D."/>
            <person name="Crous P.W."/>
            <person name="Fauchery L."/>
            <person name="Girlanda M."/>
            <person name="Hayes R.D."/>
            <person name="Keri Z."/>
            <person name="LaButti K."/>
            <person name="Lipzen A."/>
            <person name="Lombard V."/>
            <person name="Magnuson J."/>
            <person name="Maillard F."/>
            <person name="Murat C."/>
            <person name="Nolan M."/>
            <person name="Ohm R.A."/>
            <person name="Pangilinan J."/>
            <person name="Pereira M.F."/>
            <person name="Perotto S."/>
            <person name="Peter M."/>
            <person name="Pfister S."/>
            <person name="Riley R."/>
            <person name="Sitrit Y."/>
            <person name="Stielow J.B."/>
            <person name="Szollosi G."/>
            <person name="Zifcakova L."/>
            <person name="Stursova M."/>
            <person name="Spatafora J.W."/>
            <person name="Tedersoo L."/>
            <person name="Vaario L.M."/>
            <person name="Yamada A."/>
            <person name="Yan M."/>
            <person name="Wang P."/>
            <person name="Xu J."/>
            <person name="Bruns T."/>
            <person name="Baldrian P."/>
            <person name="Vilgalys R."/>
            <person name="Dunand C."/>
            <person name="Henrissat B."/>
            <person name="Grigoriev I.V."/>
            <person name="Hibbett D."/>
            <person name="Nagy L.G."/>
            <person name="Martin F.M."/>
        </authorList>
    </citation>
    <scope>NUCLEOTIDE SEQUENCE</scope>
    <source>
        <strain evidence="3">Prilba</strain>
    </source>
</reference>
<gene>
    <name evidence="3" type="ORF">DFH94DRAFT_328733</name>
</gene>
<feature type="region of interest" description="Disordered" evidence="1">
    <location>
        <begin position="177"/>
        <end position="249"/>
    </location>
</feature>
<keyword evidence="4" id="KW-1185">Reference proteome</keyword>
<dbReference type="Proteomes" id="UP000759537">
    <property type="component" value="Unassembled WGS sequence"/>
</dbReference>
<evidence type="ECO:0000313" key="3">
    <source>
        <dbReference type="EMBL" id="KAF8483869.1"/>
    </source>
</evidence>
<dbReference type="OrthoDB" id="3241054at2759"/>
<feature type="signal peptide" evidence="2">
    <location>
        <begin position="1"/>
        <end position="21"/>
    </location>
</feature>